<dbReference type="OrthoDB" id="580773at2"/>
<dbReference type="Gene3D" id="3.90.640.10">
    <property type="entry name" value="Actin, Chain A, domain 4"/>
    <property type="match status" value="1"/>
</dbReference>
<dbReference type="Gene3D" id="2.40.10.10">
    <property type="entry name" value="Trypsin-like serine proteases"/>
    <property type="match status" value="2"/>
</dbReference>
<dbReference type="CDD" id="cd24029">
    <property type="entry name" value="ASKHA_NBD_HSP70_DnaK_HscA_HscC"/>
    <property type="match status" value="1"/>
</dbReference>
<dbReference type="SUPFAM" id="SSF100920">
    <property type="entry name" value="Heat shock protein 70kD (HSP70), peptide-binding domain"/>
    <property type="match status" value="1"/>
</dbReference>
<dbReference type="Gene3D" id="1.25.40.10">
    <property type="entry name" value="Tetratricopeptide repeat domain"/>
    <property type="match status" value="1"/>
</dbReference>
<keyword evidence="3" id="KW-0067">ATP-binding</keyword>
<evidence type="ECO:0000313" key="6">
    <source>
        <dbReference type="Proteomes" id="UP000010367"/>
    </source>
</evidence>
<dbReference type="SUPFAM" id="SSF48452">
    <property type="entry name" value="TPR-like"/>
    <property type="match status" value="2"/>
</dbReference>
<dbReference type="HOGENOM" id="CLU_003862_0_0_3"/>
<dbReference type="eggNOG" id="COG0265">
    <property type="taxonomic scope" value="Bacteria"/>
</dbReference>
<dbReference type="InterPro" id="IPR029047">
    <property type="entry name" value="HSP70_peptide-bd_sf"/>
</dbReference>
<dbReference type="EMBL" id="CP003607">
    <property type="protein sequence ID" value="AFY82454.1"/>
    <property type="molecule type" value="Genomic_DNA"/>
</dbReference>
<dbReference type="InterPro" id="IPR009003">
    <property type="entry name" value="Peptidase_S1_PA"/>
</dbReference>
<gene>
    <name evidence="5" type="ORF">Oscil6304_2852</name>
</gene>
<reference evidence="5 6" key="1">
    <citation type="submission" date="2012-06" db="EMBL/GenBank/DDBJ databases">
        <title>Finished chromosome of genome of Oscillatoria acuminata PCC 6304.</title>
        <authorList>
            <consortium name="US DOE Joint Genome Institute"/>
            <person name="Gugger M."/>
            <person name="Coursin T."/>
            <person name="Rippka R."/>
            <person name="Tandeau De Marsac N."/>
            <person name="Huntemann M."/>
            <person name="Wei C.-L."/>
            <person name="Han J."/>
            <person name="Detter J.C."/>
            <person name="Han C."/>
            <person name="Tapia R."/>
            <person name="Davenport K."/>
            <person name="Daligault H."/>
            <person name="Erkkila T."/>
            <person name="Gu W."/>
            <person name="Munk A.C.C."/>
            <person name="Teshima H."/>
            <person name="Xu Y."/>
            <person name="Chain P."/>
            <person name="Chen A."/>
            <person name="Krypides N."/>
            <person name="Mavromatis K."/>
            <person name="Markowitz V."/>
            <person name="Szeto E."/>
            <person name="Ivanova N."/>
            <person name="Mikhailova N."/>
            <person name="Ovchinnikova G."/>
            <person name="Pagani I."/>
            <person name="Pati A."/>
            <person name="Goodwin L."/>
            <person name="Peters L."/>
            <person name="Pitluck S."/>
            <person name="Woyke T."/>
            <person name="Kerfeld C."/>
        </authorList>
    </citation>
    <scope>NUCLEOTIDE SEQUENCE [LARGE SCALE GENOMIC DNA]</scope>
    <source>
        <strain evidence="5 6">PCC 6304</strain>
    </source>
</reference>
<dbReference type="InterPro" id="IPR043504">
    <property type="entry name" value="Peptidase_S1_PA_chymotrypsin"/>
</dbReference>
<dbReference type="Pfam" id="PF00012">
    <property type="entry name" value="HSP70"/>
    <property type="match status" value="1"/>
</dbReference>
<dbReference type="GO" id="GO:0140662">
    <property type="term" value="F:ATP-dependent protein folding chaperone"/>
    <property type="evidence" value="ECO:0007669"/>
    <property type="project" value="InterPro"/>
</dbReference>
<evidence type="ECO:0000313" key="5">
    <source>
        <dbReference type="EMBL" id="AFY82454.1"/>
    </source>
</evidence>
<dbReference type="eggNOG" id="COG0457">
    <property type="taxonomic scope" value="Bacteria"/>
</dbReference>
<dbReference type="SUPFAM" id="SSF53067">
    <property type="entry name" value="Actin-like ATPase domain"/>
    <property type="match status" value="2"/>
</dbReference>
<dbReference type="InParanoid" id="K9TKA7"/>
<dbReference type="PANTHER" id="PTHR19375">
    <property type="entry name" value="HEAT SHOCK PROTEIN 70KDA"/>
    <property type="match status" value="1"/>
</dbReference>
<organism evidence="5 6">
    <name type="scientific">Oscillatoria acuminata PCC 6304</name>
    <dbReference type="NCBI Taxonomy" id="56110"/>
    <lineage>
        <taxon>Bacteria</taxon>
        <taxon>Bacillati</taxon>
        <taxon>Cyanobacteriota</taxon>
        <taxon>Cyanophyceae</taxon>
        <taxon>Oscillatoriophycideae</taxon>
        <taxon>Oscillatoriales</taxon>
        <taxon>Oscillatoriaceae</taxon>
        <taxon>Oscillatoria</taxon>
    </lineage>
</organism>
<dbReference type="eggNOG" id="COG0443">
    <property type="taxonomic scope" value="Bacteria"/>
</dbReference>
<dbReference type="KEGG" id="oac:Oscil6304_2852"/>
<sequence>MKLKSPNPVGNFFKNLLRLISNFFERLRLKGVGNRSQQLRLSCQNLEQLLALENPSYPDREKIWKTYEKVLERAAKYDAVGGYSGGDSSQLIQVINQFEPRLGKLPPMGTFSATRSLTILLKRDPVTVQALDAAWRLSGRVQDDSLRREIQQIICMETARIGDHNGLLKKLVQRRQAGRLTPVDLQEIIAKLLVSHSFDETIPWKAFFLELTPRELPPLHPVYALIERWEEAANLAEEMREYPDAIAYRMRMGGKENALQVLSLSERIQSSETIAQAHQKLGSCFWDEADYITALDHFQTAGDWERASDCHYQLGNLPVAVQLRPTISPEWIAQIRDSMETTVRSHLDRQDFLPPVRLLKALETAWRNHSGSSLAQSEASRTQHLLGEVIKTARAAFELQLTDASGVREIEICKEWSRLEEAAGNYQEAAVKAQQAQDYFTASLLFEKAGAFGQAVSALDEADSETSELVPQKKAQLLEQGGDFFMAGLLYEQLGETDRAIAMYEQAKEFERAAELRRQQVGDRLVVFDQRFIELLTKAGRMEELAELYAAKAYEPERSPAEKAQLLRRIKELGDRGLVSDRLLNLVARELPQIEALDRRKFEQQAPRWVQAATEAVLRDYIDAIGLDLGTSNSVVCLYNQRTAEVEVVEWQGKRQIPSVFAIDPIGRELVGVPISELLGKSPRAIVTQAKRKMGTDTKFKAGGVVYRPEEISARIINCARQLARDRLRQKIVQQISKLAAQAMGTVPPEEWVTAYLDRYPLAIPLTNAVITVPAYFNDAQKQATKTAGMLADLNVLRLIHEPTAACLAQNHRVPKNETLLIADLGAGTFDISIIEVEDKVFEVLEIEGDNSLGSADLDEILYQYFVTKIEGETGYEIASDRFAATRLRQACEELKIELSTRKAWTIQLPQFMNGTTIDLELTRQELEELAAPWLNQIRETCQKITHKPHRILLIGGGAIMPAVRQCIRDVFGREGSADLDPLTAVARGAVLQAAILLGALQETILLDVVPFSLGIKSYASPTEFKFDTLIPKHTTIPTKKSNNYTTVEDNQTRVKIEVFQGESPIPEENFKIGQFILEGIVLAKARVPQIEVTFDIDTNCLLKVSALDLGTGNQCSITIADSHLLTPAQQASLQTRFYEAQTYQEQLGHLHKIAADIMAQFGTVEKMEMGELAVRLRERLQFYESHRDRYLLTETDNQMLLELYRDRNELEMKARLAQDRWDTLKRSGESWIQGYQSLDWKGSQISDRVKLMFQEGSSLLQRIRDTVTELTEVGETHLKWVSAIENLAVNPDGNAEELAQHFLSLQRYGEAMEYFLQIEAPYSFNQGELGLEIFARSRQRSYYQVLIQVQAQTLGIHKPDFTNFNHSVQIYAASMAWIQVDSPGHTRNGNGFFIGGSRIVTNRHIVFNEATGECVLPHTIQVITQQGMIQVASIQLPSWGADDVAILHLKPTSVSLMPLRLGFSELVEVGERVLTLGFPAVYEGKFEENLYCNVGLINRIRPQSLCSDRVLEVSIPLPGGMSGSPLLSQWGEVVGLLSFTLEQKRQGPNGSAYSERSFYAIPVSVLRRLCLT</sequence>
<dbReference type="InterPro" id="IPR011990">
    <property type="entry name" value="TPR-like_helical_dom_sf"/>
</dbReference>
<dbReference type="GO" id="GO:0005524">
    <property type="term" value="F:ATP binding"/>
    <property type="evidence" value="ECO:0007669"/>
    <property type="project" value="UniProtKB-KW"/>
</dbReference>
<dbReference type="Pfam" id="PF13365">
    <property type="entry name" value="Trypsin_2"/>
    <property type="match status" value="1"/>
</dbReference>
<dbReference type="Proteomes" id="UP000010367">
    <property type="component" value="Chromosome"/>
</dbReference>
<accession>K9TKA7</accession>
<protein>
    <submittedName>
        <fullName evidence="5">Molecular chaperone</fullName>
    </submittedName>
</protein>
<dbReference type="Gene3D" id="3.30.420.40">
    <property type="match status" value="2"/>
</dbReference>
<dbReference type="InterPro" id="IPR043129">
    <property type="entry name" value="ATPase_NBD"/>
</dbReference>
<keyword evidence="4" id="KW-0143">Chaperone</keyword>
<proteinExistence type="inferred from homology"/>
<dbReference type="PATRIC" id="fig|56110.3.peg.3397"/>
<dbReference type="Gene3D" id="2.60.34.10">
    <property type="entry name" value="Substrate Binding Domain Of DNAk, Chain A, domain 1"/>
    <property type="match status" value="1"/>
</dbReference>
<keyword evidence="2" id="KW-0547">Nucleotide-binding</keyword>
<name>K9TKA7_9CYAN</name>
<dbReference type="FunFam" id="3.90.640.10:FF:000003">
    <property type="entry name" value="Molecular chaperone DnaK"/>
    <property type="match status" value="1"/>
</dbReference>
<evidence type="ECO:0000256" key="3">
    <source>
        <dbReference type="ARBA" id="ARBA00022840"/>
    </source>
</evidence>
<evidence type="ECO:0000256" key="4">
    <source>
        <dbReference type="ARBA" id="ARBA00023186"/>
    </source>
</evidence>
<evidence type="ECO:0000256" key="1">
    <source>
        <dbReference type="ARBA" id="ARBA00007381"/>
    </source>
</evidence>
<dbReference type="PRINTS" id="PR00301">
    <property type="entry name" value="HEATSHOCK70"/>
</dbReference>
<keyword evidence="6" id="KW-1185">Reference proteome</keyword>
<evidence type="ECO:0000256" key="2">
    <source>
        <dbReference type="ARBA" id="ARBA00022741"/>
    </source>
</evidence>
<comment type="similarity">
    <text evidence="1">Belongs to the heat shock protein 70 family.</text>
</comment>
<dbReference type="SUPFAM" id="SSF50494">
    <property type="entry name" value="Trypsin-like serine proteases"/>
    <property type="match status" value="1"/>
</dbReference>
<dbReference type="STRING" id="56110.Oscil6304_2852"/>
<dbReference type="InterPro" id="IPR013126">
    <property type="entry name" value="Hsp_70_fam"/>
</dbReference>